<proteinExistence type="predicted"/>
<dbReference type="AlphaFoldDB" id="W2TLC4"/>
<evidence type="ECO:0000313" key="2">
    <source>
        <dbReference type="Proteomes" id="UP000053676"/>
    </source>
</evidence>
<evidence type="ECO:0000313" key="1">
    <source>
        <dbReference type="EMBL" id="ETN81807.1"/>
    </source>
</evidence>
<dbReference type="KEGG" id="nai:NECAME_02097"/>
<dbReference type="Proteomes" id="UP000053676">
    <property type="component" value="Unassembled WGS sequence"/>
</dbReference>
<keyword evidence="2" id="KW-1185">Reference proteome</keyword>
<sequence>MPRFDSDSHRSRERIAANHRTCDDFEELTGHQRMAELFPHSSSTHRSLAPPYSYVFVPLRLAH</sequence>
<protein>
    <submittedName>
        <fullName evidence="1">Uncharacterized protein</fullName>
    </submittedName>
</protein>
<dbReference type="EMBL" id="KI658624">
    <property type="protein sequence ID" value="ETN81807.1"/>
    <property type="molecule type" value="Genomic_DNA"/>
</dbReference>
<accession>W2TLC4</accession>
<reference evidence="2" key="1">
    <citation type="journal article" date="2014" name="Nat. Genet.">
        <title>Genome of the human hookworm Necator americanus.</title>
        <authorList>
            <person name="Tang Y.T."/>
            <person name="Gao X."/>
            <person name="Rosa B.A."/>
            <person name="Abubucker S."/>
            <person name="Hallsworth-Pepin K."/>
            <person name="Martin J."/>
            <person name="Tyagi R."/>
            <person name="Heizer E."/>
            <person name="Zhang X."/>
            <person name="Bhonagiri-Palsikar V."/>
            <person name="Minx P."/>
            <person name="Warren W.C."/>
            <person name="Wang Q."/>
            <person name="Zhan B."/>
            <person name="Hotez P.J."/>
            <person name="Sternberg P.W."/>
            <person name="Dougall A."/>
            <person name="Gaze S.T."/>
            <person name="Mulvenna J."/>
            <person name="Sotillo J."/>
            <person name="Ranganathan S."/>
            <person name="Rabelo E.M."/>
            <person name="Wilson R.K."/>
            <person name="Felgner P.L."/>
            <person name="Bethony J."/>
            <person name="Hawdon J.M."/>
            <person name="Gasser R.B."/>
            <person name="Loukas A."/>
            <person name="Mitreva M."/>
        </authorList>
    </citation>
    <scope>NUCLEOTIDE SEQUENCE [LARGE SCALE GENOMIC DNA]</scope>
</reference>
<name>W2TLC4_NECAM</name>
<organism evidence="1 2">
    <name type="scientific">Necator americanus</name>
    <name type="common">Human hookworm</name>
    <dbReference type="NCBI Taxonomy" id="51031"/>
    <lineage>
        <taxon>Eukaryota</taxon>
        <taxon>Metazoa</taxon>
        <taxon>Ecdysozoa</taxon>
        <taxon>Nematoda</taxon>
        <taxon>Chromadorea</taxon>
        <taxon>Rhabditida</taxon>
        <taxon>Rhabditina</taxon>
        <taxon>Rhabditomorpha</taxon>
        <taxon>Strongyloidea</taxon>
        <taxon>Ancylostomatidae</taxon>
        <taxon>Bunostominae</taxon>
        <taxon>Necator</taxon>
    </lineage>
</organism>
<gene>
    <name evidence="1" type="ORF">NECAME_02097</name>
</gene>